<accession>A0A433MZK1</accession>
<gene>
    <name evidence="1" type="ORF">PCC6912_54750</name>
</gene>
<comment type="caution">
    <text evidence="1">The sequence shown here is derived from an EMBL/GenBank/DDBJ whole genome shotgun (WGS) entry which is preliminary data.</text>
</comment>
<proteinExistence type="predicted"/>
<sequence length="73" mass="8593">MVNVEKYFHLRLKHFLFGFALSYSNPNDIVRKYVNLILGIKVKFYSDLALINCGYPAKNPLRWLFQQIHASAF</sequence>
<evidence type="ECO:0000313" key="1">
    <source>
        <dbReference type="EMBL" id="RUR73934.1"/>
    </source>
</evidence>
<dbReference type="EMBL" id="RSCJ01000032">
    <property type="protein sequence ID" value="RUR73934.1"/>
    <property type="molecule type" value="Genomic_DNA"/>
</dbReference>
<protein>
    <submittedName>
        <fullName evidence="1">Uncharacterized protein</fullName>
    </submittedName>
</protein>
<dbReference type="Proteomes" id="UP000268857">
    <property type="component" value="Unassembled WGS sequence"/>
</dbReference>
<dbReference type="AlphaFoldDB" id="A0A433MZK1"/>
<keyword evidence="2" id="KW-1185">Reference proteome</keyword>
<reference evidence="1 2" key="1">
    <citation type="journal article" date="2019" name="Genome Biol. Evol.">
        <title>Day and night: Metabolic profiles and evolutionary relationships of six axenic non-marine cyanobacteria.</title>
        <authorList>
            <person name="Will S.E."/>
            <person name="Henke P."/>
            <person name="Boedeker C."/>
            <person name="Huang S."/>
            <person name="Brinkmann H."/>
            <person name="Rohde M."/>
            <person name="Jarek M."/>
            <person name="Friedl T."/>
            <person name="Seufert S."/>
            <person name="Schumacher M."/>
            <person name="Overmann J."/>
            <person name="Neumann-Schaal M."/>
            <person name="Petersen J."/>
        </authorList>
    </citation>
    <scope>NUCLEOTIDE SEQUENCE [LARGE SCALE GENOMIC DNA]</scope>
    <source>
        <strain evidence="1 2">PCC 6912</strain>
    </source>
</reference>
<evidence type="ECO:0000313" key="2">
    <source>
        <dbReference type="Proteomes" id="UP000268857"/>
    </source>
</evidence>
<organism evidence="1 2">
    <name type="scientific">Chlorogloeopsis fritschii PCC 6912</name>
    <dbReference type="NCBI Taxonomy" id="211165"/>
    <lineage>
        <taxon>Bacteria</taxon>
        <taxon>Bacillati</taxon>
        <taxon>Cyanobacteriota</taxon>
        <taxon>Cyanophyceae</taxon>
        <taxon>Nostocales</taxon>
        <taxon>Chlorogloeopsidaceae</taxon>
        <taxon>Chlorogloeopsis</taxon>
    </lineage>
</organism>
<name>A0A433MZK1_CHLFR</name>